<sequence>MGLIKRIKGWLASESGAGGRGEPSFEAYTEAAGEKLREFAVAVGKLESGLLSAKERLRGLERQADGFRAAAKQAAARGDERAARAGLEREYECRRQAASQEEAVRGMADDVARTKARYAAFKQAVDDAGAKHDKLRLRALAASSEREAGRAASAEGQEERLRRLSDEALAAEALAELRQGERGDAIDEEIAKLLRERKPGP</sequence>
<organism evidence="3 4">
    <name type="scientific">Paenibacillus artemisiicola</name>
    <dbReference type="NCBI Taxonomy" id="1172618"/>
    <lineage>
        <taxon>Bacteria</taxon>
        <taxon>Bacillati</taxon>
        <taxon>Bacillota</taxon>
        <taxon>Bacilli</taxon>
        <taxon>Bacillales</taxon>
        <taxon>Paenibacillaceae</taxon>
        <taxon>Paenibacillus</taxon>
    </lineage>
</organism>
<evidence type="ECO:0000256" key="2">
    <source>
        <dbReference type="SAM" id="MobiDB-lite"/>
    </source>
</evidence>
<feature type="region of interest" description="Disordered" evidence="2">
    <location>
        <begin position="142"/>
        <end position="161"/>
    </location>
</feature>
<comment type="caution">
    <text evidence="3">The sequence shown here is derived from an EMBL/GenBank/DDBJ whole genome shotgun (WGS) entry which is preliminary data.</text>
</comment>
<dbReference type="EMBL" id="JAGGDJ010000002">
    <property type="protein sequence ID" value="MBO7743327.1"/>
    <property type="molecule type" value="Genomic_DNA"/>
</dbReference>
<proteinExistence type="predicted"/>
<dbReference type="Proteomes" id="UP000670947">
    <property type="component" value="Unassembled WGS sequence"/>
</dbReference>
<reference evidence="3 4" key="1">
    <citation type="submission" date="2021-03" db="EMBL/GenBank/DDBJ databases">
        <title>Paenibacillus artemisicola MWE-103 whole genome sequence.</title>
        <authorList>
            <person name="Ham Y.J."/>
        </authorList>
    </citation>
    <scope>NUCLEOTIDE SEQUENCE [LARGE SCALE GENOMIC DNA]</scope>
    <source>
        <strain evidence="3 4">MWE-103</strain>
    </source>
</reference>
<keyword evidence="1" id="KW-0175">Coiled coil</keyword>
<accession>A0ABS3W4V0</accession>
<keyword evidence="4" id="KW-1185">Reference proteome</keyword>
<gene>
    <name evidence="3" type="ORF">I8J29_03920</name>
</gene>
<name>A0ABS3W4V0_9BACL</name>
<feature type="coiled-coil region" evidence="1">
    <location>
        <begin position="43"/>
        <end position="77"/>
    </location>
</feature>
<protein>
    <recommendedName>
        <fullName evidence="5">Phage shock protein A (PspA) family protein</fullName>
    </recommendedName>
</protein>
<evidence type="ECO:0008006" key="5">
    <source>
        <dbReference type="Google" id="ProtNLM"/>
    </source>
</evidence>
<evidence type="ECO:0000313" key="3">
    <source>
        <dbReference type="EMBL" id="MBO7743327.1"/>
    </source>
</evidence>
<dbReference type="RefSeq" id="WP_208846367.1">
    <property type="nucleotide sequence ID" value="NZ_JAGGDJ010000002.1"/>
</dbReference>
<evidence type="ECO:0000313" key="4">
    <source>
        <dbReference type="Proteomes" id="UP000670947"/>
    </source>
</evidence>
<evidence type="ECO:0000256" key="1">
    <source>
        <dbReference type="SAM" id="Coils"/>
    </source>
</evidence>